<protein>
    <recommendedName>
        <fullName evidence="8">Isoliquiritigenin 2'-O-methyltransferase</fullName>
    </recommendedName>
</protein>
<dbReference type="InterPro" id="IPR016461">
    <property type="entry name" value="COMT-like"/>
</dbReference>
<feature type="domain" description="O-methyltransferase dimerisation" evidence="5">
    <location>
        <begin position="21"/>
        <end position="113"/>
    </location>
</feature>
<dbReference type="PROSITE" id="PS51683">
    <property type="entry name" value="SAM_OMT_II"/>
    <property type="match status" value="2"/>
</dbReference>
<proteinExistence type="predicted"/>
<evidence type="ECO:0000313" key="7">
    <source>
        <dbReference type="Proteomes" id="UP000289738"/>
    </source>
</evidence>
<evidence type="ECO:0000313" key="6">
    <source>
        <dbReference type="EMBL" id="RYR32211.1"/>
    </source>
</evidence>
<dbReference type="AlphaFoldDB" id="A0A445B0L9"/>
<dbReference type="STRING" id="3818.A0A445B0L9"/>
<name>A0A445B0L9_ARAHY</name>
<dbReference type="InterPro" id="IPR001077">
    <property type="entry name" value="COMT_C"/>
</dbReference>
<dbReference type="FunFam" id="1.10.10.10:FF:000357">
    <property type="entry name" value="Caffeic acid 3-O-methyltransferase"/>
    <property type="match status" value="2"/>
</dbReference>
<dbReference type="GO" id="GO:0008171">
    <property type="term" value="F:O-methyltransferase activity"/>
    <property type="evidence" value="ECO:0007669"/>
    <property type="project" value="InterPro"/>
</dbReference>
<dbReference type="InterPro" id="IPR036388">
    <property type="entry name" value="WH-like_DNA-bd_sf"/>
</dbReference>
<evidence type="ECO:0000259" key="4">
    <source>
        <dbReference type="Pfam" id="PF00891"/>
    </source>
</evidence>
<organism evidence="6 7">
    <name type="scientific">Arachis hypogaea</name>
    <name type="common">Peanut</name>
    <dbReference type="NCBI Taxonomy" id="3818"/>
    <lineage>
        <taxon>Eukaryota</taxon>
        <taxon>Viridiplantae</taxon>
        <taxon>Streptophyta</taxon>
        <taxon>Embryophyta</taxon>
        <taxon>Tracheophyta</taxon>
        <taxon>Spermatophyta</taxon>
        <taxon>Magnoliopsida</taxon>
        <taxon>eudicotyledons</taxon>
        <taxon>Gunneridae</taxon>
        <taxon>Pentapetalae</taxon>
        <taxon>rosids</taxon>
        <taxon>fabids</taxon>
        <taxon>Fabales</taxon>
        <taxon>Fabaceae</taxon>
        <taxon>Papilionoideae</taxon>
        <taxon>50 kb inversion clade</taxon>
        <taxon>dalbergioids sensu lato</taxon>
        <taxon>Dalbergieae</taxon>
        <taxon>Pterocarpus clade</taxon>
        <taxon>Arachis</taxon>
    </lineage>
</organism>
<dbReference type="PANTHER" id="PTHR11746">
    <property type="entry name" value="O-METHYLTRANSFERASE"/>
    <property type="match status" value="1"/>
</dbReference>
<keyword evidence="3" id="KW-0949">S-adenosyl-L-methionine</keyword>
<keyword evidence="2" id="KW-0808">Transferase</keyword>
<keyword evidence="1" id="KW-0489">Methyltransferase</keyword>
<dbReference type="GO" id="GO:0008757">
    <property type="term" value="F:S-adenosylmethionine-dependent methyltransferase activity"/>
    <property type="evidence" value="ECO:0007669"/>
    <property type="project" value="UniProtKB-ARBA"/>
</dbReference>
<dbReference type="InterPro" id="IPR012967">
    <property type="entry name" value="COMT_dimerisation"/>
</dbReference>
<dbReference type="GO" id="GO:0032259">
    <property type="term" value="P:methylation"/>
    <property type="evidence" value="ECO:0007669"/>
    <property type="project" value="UniProtKB-KW"/>
</dbReference>
<dbReference type="Gene3D" id="1.10.10.10">
    <property type="entry name" value="Winged helix-like DNA-binding domain superfamily/Winged helix DNA-binding domain"/>
    <property type="match status" value="2"/>
</dbReference>
<dbReference type="CDD" id="cd02440">
    <property type="entry name" value="AdoMet_MTases"/>
    <property type="match status" value="1"/>
</dbReference>
<feature type="domain" description="O-methyltransferase C-terminal" evidence="4">
    <location>
        <begin position="471"/>
        <end position="676"/>
    </location>
</feature>
<feature type="domain" description="O-methyltransferase dimerisation" evidence="5">
    <location>
        <begin position="361"/>
        <end position="448"/>
    </location>
</feature>
<dbReference type="GO" id="GO:0046983">
    <property type="term" value="F:protein dimerization activity"/>
    <property type="evidence" value="ECO:0007669"/>
    <property type="project" value="InterPro"/>
</dbReference>
<dbReference type="InterPro" id="IPR029063">
    <property type="entry name" value="SAM-dependent_MTases_sf"/>
</dbReference>
<dbReference type="SUPFAM" id="SSF53335">
    <property type="entry name" value="S-adenosyl-L-methionine-dependent methyltransferases"/>
    <property type="match status" value="2"/>
</dbReference>
<sequence>MMSSITTKEDYDDAFTKASSFAFAQVFPAILNAAIDMNLFDIISKAESSLGMSASEIASKIPKQHSEMGSRLERMLPSLVAHSLLTCSIRTINEDGDTERVYAVSPVGQYYTTHEQRGSLAAMSTLVYRGYHTKDAILDANNDNHFEKVYGKLPFEYMETDKELGNIYEQAMSQAGSLGMKSTLDAYKGFEGVSTLVDVGGGYGQVLKQILFHYPSIQKAINFDLPRVVTNAPPHPGIEHIGGDMFKNVPKGDAILLKHVCHNFGDEECVKVLRNCYEALPPHGKVIVLDTLLPEIPKSTSSKDTQAVDLDFLIFLFHGGKERTEKQFEKLCKASGFSRNNNSQKEVDHDALTKASSVALAQVFSSVLEAAVDMNLFEIISKAESSLGMSASEIASKLPKQHSEMGSRLERMLPSLVAHSLLSCSIRTINEDGDTERVYAVSPVGQYFRRSHDQSENSLAALSTLIYRGYHTKDAILDANNHNHFQRMYGKMAFEYMETDRELGNLFGEAMSQAGPLGVKSILDAYKGGFDGISTLIDVGGGYGQVLKQILFQYPSIKGINFDLPHVVKNAPPHPGIEHIGGDMFESVPKGDAILIKHVCHNWGDEECVKFLRKCYEALPADGKVIVLEILVPEIPKSTSKDICAVDMDYSMFLVHGGKERTEKQYEKLCKRSGFSRFKVACNDSSAIDAVMEFYK</sequence>
<gene>
    <name evidence="6" type="ORF">Ahy_A10g046806</name>
</gene>
<dbReference type="Proteomes" id="UP000289738">
    <property type="component" value="Chromosome A10"/>
</dbReference>
<reference evidence="6 7" key="1">
    <citation type="submission" date="2019-01" db="EMBL/GenBank/DDBJ databases">
        <title>Sequencing of cultivated peanut Arachis hypogaea provides insights into genome evolution and oil improvement.</title>
        <authorList>
            <person name="Chen X."/>
        </authorList>
    </citation>
    <scope>NUCLEOTIDE SEQUENCE [LARGE SCALE GENOMIC DNA]</scope>
    <source>
        <strain evidence="7">cv. Fuhuasheng</strain>
        <tissue evidence="6">Leaves</tissue>
    </source>
</reference>
<dbReference type="SUPFAM" id="SSF46785">
    <property type="entry name" value="Winged helix' DNA-binding domain"/>
    <property type="match status" value="2"/>
</dbReference>
<evidence type="ECO:0000256" key="1">
    <source>
        <dbReference type="ARBA" id="ARBA00022603"/>
    </source>
</evidence>
<keyword evidence="7" id="KW-1185">Reference proteome</keyword>
<evidence type="ECO:0008006" key="8">
    <source>
        <dbReference type="Google" id="ProtNLM"/>
    </source>
</evidence>
<evidence type="ECO:0000256" key="2">
    <source>
        <dbReference type="ARBA" id="ARBA00022679"/>
    </source>
</evidence>
<evidence type="ECO:0000256" key="3">
    <source>
        <dbReference type="ARBA" id="ARBA00022691"/>
    </source>
</evidence>
<dbReference type="Pfam" id="PF08100">
    <property type="entry name" value="Dimerisation"/>
    <property type="match status" value="2"/>
</dbReference>
<evidence type="ECO:0000259" key="5">
    <source>
        <dbReference type="Pfam" id="PF08100"/>
    </source>
</evidence>
<dbReference type="InterPro" id="IPR036390">
    <property type="entry name" value="WH_DNA-bd_sf"/>
</dbReference>
<feature type="domain" description="O-methyltransferase C-terminal" evidence="4">
    <location>
        <begin position="132"/>
        <end position="338"/>
    </location>
</feature>
<accession>A0A445B0L9</accession>
<dbReference type="Gene3D" id="3.40.50.150">
    <property type="entry name" value="Vaccinia Virus protein VP39"/>
    <property type="match status" value="2"/>
</dbReference>
<dbReference type="EMBL" id="SDMP01000010">
    <property type="protein sequence ID" value="RYR32211.1"/>
    <property type="molecule type" value="Genomic_DNA"/>
</dbReference>
<dbReference type="Pfam" id="PF00891">
    <property type="entry name" value="Methyltransf_2"/>
    <property type="match status" value="2"/>
</dbReference>
<comment type="caution">
    <text evidence="6">The sequence shown here is derived from an EMBL/GenBank/DDBJ whole genome shotgun (WGS) entry which is preliminary data.</text>
</comment>